<accession>A0A9E8SML3</accession>
<evidence type="ECO:0000313" key="1">
    <source>
        <dbReference type="EMBL" id="WAC13439.1"/>
    </source>
</evidence>
<dbReference type="EMBL" id="CP112998">
    <property type="protein sequence ID" value="WAC13439.1"/>
    <property type="molecule type" value="Genomic_DNA"/>
</dbReference>
<dbReference type="Proteomes" id="UP001164653">
    <property type="component" value="Chromosome"/>
</dbReference>
<dbReference type="RefSeq" id="WP_244819450.1">
    <property type="nucleotide sequence ID" value="NZ_CP112998.1"/>
</dbReference>
<reference evidence="1" key="1">
    <citation type="submission" date="2022-11" db="EMBL/GenBank/DDBJ databases">
        <title>Dyadobacter pollutisoli sp. nov., isolated from plastic dumped soil.</title>
        <authorList>
            <person name="Kim J.M."/>
            <person name="Kim K.R."/>
            <person name="Lee J.K."/>
            <person name="Hao L."/>
            <person name="Jeon C.O."/>
        </authorList>
    </citation>
    <scope>NUCLEOTIDE SEQUENCE</scope>
    <source>
        <strain evidence="1">U1</strain>
    </source>
</reference>
<sequence>MRSIFFSVNTAFFFFLATILSGHVNGQNPVPDHGLFVNDWQARTFKKPQSIPSKERAIEKVNSKITVYYDAKINKVSRHISGVNATTYTGDYSADSKFSKLVSGWNPSLIRFPGGDASNAYFFKGLPADLPSKSLTYNGEWTGFGDGTEDISWKMNTAKYYAFLDSVKSGGIITVNYAYARYGTSADPVAKAASLAADWVRFDKGRTKYWEVGNETYACWEGGFRIDTTLNKDGQPEYINGKLYGKHFRVFADSMRAAAKQIGSEIYIGAIFADDDHVWDGSGKHVTKNWNELLAPELRKSDGGNYADFISVHSYFLNKEKTPREIINSFNVPKGLQKFIFGKLDKAHVKHVPLALTEWNIKSPHQTTQVGGLQAVSAFCSMQEIGFGASCYFALKDYWRGDKGDFGMFSHRDSLLADSEPYPPFYHLYYINKIIGDKMIKKQIVPDNGNLLTFASSYEGGGIGMLIVNKSNTEQSFQVDIPDLKIGDNYYWYELSKYDDGNIWSEKIAINGISNPKYSKGGPSEALAEIPAWTRSTKQGVKMKVNGLSAIYLLIESKK</sequence>
<evidence type="ECO:0000313" key="2">
    <source>
        <dbReference type="Proteomes" id="UP001164653"/>
    </source>
</evidence>
<proteinExistence type="predicted"/>
<dbReference type="Gene3D" id="3.20.20.80">
    <property type="entry name" value="Glycosidases"/>
    <property type="match status" value="1"/>
</dbReference>
<dbReference type="InterPro" id="IPR017853">
    <property type="entry name" value="GH"/>
</dbReference>
<name>A0A9E8SML3_9BACT</name>
<dbReference type="SUPFAM" id="SSF51445">
    <property type="entry name" value="(Trans)glycosidases"/>
    <property type="match status" value="1"/>
</dbReference>
<organism evidence="1 2">
    <name type="scientific">Dyadobacter pollutisoli</name>
    <dbReference type="NCBI Taxonomy" id="2910158"/>
    <lineage>
        <taxon>Bacteria</taxon>
        <taxon>Pseudomonadati</taxon>
        <taxon>Bacteroidota</taxon>
        <taxon>Cytophagia</taxon>
        <taxon>Cytophagales</taxon>
        <taxon>Spirosomataceae</taxon>
        <taxon>Dyadobacter</taxon>
    </lineage>
</organism>
<dbReference type="KEGG" id="dpf:ON006_05660"/>
<evidence type="ECO:0008006" key="3">
    <source>
        <dbReference type="Google" id="ProtNLM"/>
    </source>
</evidence>
<gene>
    <name evidence="1" type="ORF">ON006_05660</name>
</gene>
<keyword evidence="2" id="KW-1185">Reference proteome</keyword>
<protein>
    <recommendedName>
        <fullName evidence="3">Alpha-L-arabinofuranosidase</fullName>
    </recommendedName>
</protein>
<dbReference type="AlphaFoldDB" id="A0A9E8SML3"/>